<dbReference type="Pfam" id="PF18186">
    <property type="entry name" value="SLATT_4"/>
    <property type="match status" value="1"/>
</dbReference>
<dbReference type="EMBL" id="VLKW01000010">
    <property type="protein sequence ID" value="TWI44084.1"/>
    <property type="molecule type" value="Genomic_DNA"/>
</dbReference>
<evidence type="ECO:0000313" key="6">
    <source>
        <dbReference type="Proteomes" id="UP000437862"/>
    </source>
</evidence>
<accession>A0A562PI21</accession>
<proteinExistence type="predicted"/>
<protein>
    <submittedName>
        <fullName evidence="3">SLATT domain-containing protein</fullName>
    </submittedName>
</protein>
<feature type="domain" description="SMODS and SLOG-associating 2TM effector" evidence="2">
    <location>
        <begin position="26"/>
        <end position="117"/>
    </location>
</feature>
<reference evidence="4 5" key="1">
    <citation type="journal article" date="2015" name="Stand. Genomic Sci.">
        <title>Genomic Encyclopedia of Bacterial and Archaeal Type Strains, Phase III: the genomes of soil and plant-associated and newly described type strains.</title>
        <authorList>
            <person name="Whitman W.B."/>
            <person name="Woyke T."/>
            <person name="Klenk H.P."/>
            <person name="Zhou Y."/>
            <person name="Lilburn T.G."/>
            <person name="Beck B.J."/>
            <person name="De Vos P."/>
            <person name="Vandamme P."/>
            <person name="Eisen J.A."/>
            <person name="Garrity G."/>
            <person name="Hugenholtz P."/>
            <person name="Kyrpides N.C."/>
        </authorList>
    </citation>
    <scope>NUCLEOTIDE SEQUENCE [LARGE SCALE GENOMIC DNA]</scope>
    <source>
        <strain evidence="4 5">CGMCC 1.10685</strain>
    </source>
</reference>
<organism evidence="4 5">
    <name type="scientific">Pseudoduganella flava</name>
    <dbReference type="NCBI Taxonomy" id="871742"/>
    <lineage>
        <taxon>Bacteria</taxon>
        <taxon>Pseudomonadati</taxon>
        <taxon>Pseudomonadota</taxon>
        <taxon>Betaproteobacteria</taxon>
        <taxon>Burkholderiales</taxon>
        <taxon>Oxalobacteraceae</taxon>
        <taxon>Telluria group</taxon>
        <taxon>Pseudoduganella</taxon>
    </lineage>
</organism>
<dbReference type="RefSeq" id="WP_145879610.1">
    <property type="nucleotide sequence ID" value="NZ_CP046904.1"/>
</dbReference>
<dbReference type="InterPro" id="IPR040811">
    <property type="entry name" value="SLATT_4"/>
</dbReference>
<evidence type="ECO:0000259" key="2">
    <source>
        <dbReference type="Pfam" id="PF18186"/>
    </source>
</evidence>
<feature type="transmembrane region" description="Helical" evidence="1">
    <location>
        <begin position="72"/>
        <end position="91"/>
    </location>
</feature>
<reference evidence="4" key="2">
    <citation type="submission" date="2019-07" db="EMBL/GenBank/DDBJ databases">
        <authorList>
            <person name="Whitman W."/>
            <person name="Huntemann M."/>
            <person name="Clum A."/>
            <person name="Pillay M."/>
            <person name="Palaniappan K."/>
            <person name="Varghese N."/>
            <person name="Mikhailova N."/>
            <person name="Stamatis D."/>
            <person name="Reddy T."/>
            <person name="Daum C."/>
            <person name="Shapiro N."/>
            <person name="Ivanova N."/>
            <person name="Kyrpides N."/>
            <person name="Woyke T."/>
        </authorList>
    </citation>
    <scope>NUCLEOTIDE SEQUENCE</scope>
    <source>
        <strain evidence="4">CGMCC 1.10685</strain>
    </source>
</reference>
<name>A0A562PI21_9BURK</name>
<dbReference type="AlphaFoldDB" id="A0A562PI21"/>
<dbReference type="Proteomes" id="UP000437862">
    <property type="component" value="Chromosome"/>
</dbReference>
<dbReference type="NCBIfam" id="NF033632">
    <property type="entry name" value="SLATT_4"/>
    <property type="match status" value="1"/>
</dbReference>
<evidence type="ECO:0000313" key="5">
    <source>
        <dbReference type="Proteomes" id="UP000315112"/>
    </source>
</evidence>
<keyword evidence="1" id="KW-0472">Membrane</keyword>
<dbReference type="OrthoDB" id="5897352at2"/>
<feature type="transmembrane region" description="Helical" evidence="1">
    <location>
        <begin position="40"/>
        <end position="66"/>
    </location>
</feature>
<sequence length="168" mass="18339">MQPYHPPSSPDELVLAWLRRARESQMGHYEMATALEARSYWLGVPVIVISGLVGTSVFASIAAEVIPVQAKLIVGVLSVLAAILSSLQTFFKFAERAEKHKTFGARFGAIRRELEVLHASGAAHLEPHYIGTLRERLDRLAEEAPAVSASVHNRVQHQLKIADGAVPA</sequence>
<dbReference type="EMBL" id="CP046904">
    <property type="protein sequence ID" value="QGZ42814.1"/>
    <property type="molecule type" value="Genomic_DNA"/>
</dbReference>
<evidence type="ECO:0000313" key="4">
    <source>
        <dbReference type="EMBL" id="TWI44084.1"/>
    </source>
</evidence>
<keyword evidence="1" id="KW-0812">Transmembrane</keyword>
<evidence type="ECO:0000313" key="3">
    <source>
        <dbReference type="EMBL" id="QGZ42814.1"/>
    </source>
</evidence>
<reference evidence="3 6" key="3">
    <citation type="submission" date="2019-12" db="EMBL/GenBank/DDBJ databases">
        <title>Draft Genome Sequences of Six Type Strains of the Genus Massilia.</title>
        <authorList>
            <person name="Miess H."/>
            <person name="Frediansyah A."/>
            <person name="Goeker M."/>
            <person name="Gross H."/>
        </authorList>
    </citation>
    <scope>NUCLEOTIDE SEQUENCE [LARGE SCALE GENOMIC DNA]</scope>
    <source>
        <strain evidence="3 6">DSM 26639</strain>
    </source>
</reference>
<evidence type="ECO:0000256" key="1">
    <source>
        <dbReference type="SAM" id="Phobius"/>
    </source>
</evidence>
<keyword evidence="1" id="KW-1133">Transmembrane helix</keyword>
<gene>
    <name evidence="3" type="ORF">GO485_29760</name>
    <name evidence="4" type="ORF">IP92_04603</name>
</gene>
<keyword evidence="6" id="KW-1185">Reference proteome</keyword>
<dbReference type="Proteomes" id="UP000315112">
    <property type="component" value="Unassembled WGS sequence"/>
</dbReference>